<reference evidence="3" key="1">
    <citation type="submission" date="2019-09" db="EMBL/GenBank/DDBJ databases">
        <authorList>
            <person name="Hjerde E."/>
        </authorList>
    </citation>
    <scope>NUCLEOTIDE SEQUENCE</scope>
    <source>
        <strain evidence="3">06/09/160</strain>
    </source>
</reference>
<dbReference type="PROSITE" id="PS50005">
    <property type="entry name" value="TPR"/>
    <property type="match status" value="1"/>
</dbReference>
<proteinExistence type="predicted"/>
<dbReference type="Gene3D" id="1.25.40.10">
    <property type="entry name" value="Tetratricopeptide repeat domain"/>
    <property type="match status" value="1"/>
</dbReference>
<dbReference type="PANTHER" id="PTHR47691">
    <property type="entry name" value="REGULATOR-RELATED"/>
    <property type="match status" value="1"/>
</dbReference>
<feature type="repeat" description="TPR" evidence="1">
    <location>
        <begin position="695"/>
        <end position="728"/>
    </location>
</feature>
<evidence type="ECO:0000313" key="3">
    <source>
        <dbReference type="EMBL" id="VVV03770.1"/>
    </source>
</evidence>
<dbReference type="AlphaFoldDB" id="A0A5Q4ZHR1"/>
<evidence type="ECO:0000259" key="2">
    <source>
        <dbReference type="Pfam" id="PF00931"/>
    </source>
</evidence>
<evidence type="ECO:0000256" key="1">
    <source>
        <dbReference type="PROSITE-ProRule" id="PRU00339"/>
    </source>
</evidence>
<organism evidence="3">
    <name type="scientific">Aliivibrio wodanis</name>
    <dbReference type="NCBI Taxonomy" id="80852"/>
    <lineage>
        <taxon>Bacteria</taxon>
        <taxon>Pseudomonadati</taxon>
        <taxon>Pseudomonadota</taxon>
        <taxon>Gammaproteobacteria</taxon>
        <taxon>Vibrionales</taxon>
        <taxon>Vibrionaceae</taxon>
        <taxon>Aliivibrio</taxon>
    </lineage>
</organism>
<protein>
    <recommendedName>
        <fullName evidence="2">NB-ARC domain-containing protein</fullName>
    </recommendedName>
</protein>
<dbReference type="Pfam" id="PF13424">
    <property type="entry name" value="TPR_12"/>
    <property type="match status" value="1"/>
</dbReference>
<dbReference type="SUPFAM" id="SSF52540">
    <property type="entry name" value="P-loop containing nucleoside triphosphate hydrolases"/>
    <property type="match status" value="1"/>
</dbReference>
<dbReference type="InterPro" id="IPR002182">
    <property type="entry name" value="NB-ARC"/>
</dbReference>
<dbReference type="Gene3D" id="3.40.50.300">
    <property type="entry name" value="P-loop containing nucleotide triphosphate hydrolases"/>
    <property type="match status" value="1"/>
</dbReference>
<sequence>MASFNASLIPPPKNWQDFEELCTDLWSAKYNSKNTQSHGRTGQRQDGVDVYGQLEQSGEWFGVQCKGKDGRYGNQVTKQELLAEVEKAKGFSPSLKTFTLATTAQNDATIQLIARELSESHQQEHLFSVEVKSWDEIQREVSFYPEIITKHFSQYQVVAANNRCETIKISQHMPPPRYTKSFFGREPELAALIHSLESESLIQICGIGGIGKSELLLQAMKECEPHRNVIWCNIEKYHSIDELILALLNIFKVQDEQCSIDNLPLYLDRANVRIIFDGVEQSNLDDIEDVIRNWHSQTENCQFIVTSQVELYSVPSQTVIQLKALSSSESKLLFEKLYGKHLSKSDQGLDELIKFCDGHALTITFASALTKYYGSTISVMTAINKHNSQPISIPERTRHNRHTSLEICLQTAYDFLSPKSKKLLWALSEVPAGIYTNWLDKDWLKIDDVKEAYASLKRWHFIEDIAISENLARTRMLTPIRKFVSGRARKDDPESFEDIILNLSIFFQVWVAAIELNYSDPQNHAFIMARYETELPNLINIIELVLRRKNNKQLSEAAGILASNIMPYYFMLGAPEVGAKVIKSVTQLAFTSGNIKKANDLLQQYMSLAVRAGDIELLRDAYDLLKHIEHASEGKNISAELSLSQAMAACHDNKNSLAEKYANNAIDGFRSRLENQQLHSDVEDEDRTDLGRNLSYSYGLLGTCLLNQGKADKALKAYFQSLKLQDLSIQSSNKGQSLHQIGKCYSNLGNDKQAIEYFLKSSEIFIFTGMKDYISHSFAELGYSLLMIDAPEVKQKFTGQYLDIVLSDLTQHTVNNFNFSCPLDRDACKYNFRKLIGSYFLLSLLGQGEKLEKFTLALNQRMISANRNEIESGQLSKYDKFLLYVLSTILEFGYVISKVENAIGGKNEHRESSNLLKFICELDSWFDHHQFGTTYWLSAYFHRRLGAKKTSPERLYQFINNYHNDIQDTLDPFSD</sequence>
<keyword evidence="1" id="KW-0802">TPR repeat</keyword>
<dbReference type="EMBL" id="LR721750">
    <property type="protein sequence ID" value="VVV03770.1"/>
    <property type="molecule type" value="Genomic_DNA"/>
</dbReference>
<dbReference type="SMART" id="SM00028">
    <property type="entry name" value="TPR"/>
    <property type="match status" value="2"/>
</dbReference>
<gene>
    <name evidence="3" type="ORF">AW0309160_01153</name>
</gene>
<dbReference type="SUPFAM" id="SSF48452">
    <property type="entry name" value="TPR-like"/>
    <property type="match status" value="1"/>
</dbReference>
<dbReference type="PANTHER" id="PTHR47691:SF3">
    <property type="entry name" value="HTH-TYPE TRANSCRIPTIONAL REGULATOR RV0890C-RELATED"/>
    <property type="match status" value="1"/>
</dbReference>
<dbReference type="InterPro" id="IPR019734">
    <property type="entry name" value="TPR_rpt"/>
</dbReference>
<dbReference type="GO" id="GO:0043531">
    <property type="term" value="F:ADP binding"/>
    <property type="evidence" value="ECO:0007669"/>
    <property type="project" value="InterPro"/>
</dbReference>
<dbReference type="InterPro" id="IPR027417">
    <property type="entry name" value="P-loop_NTPase"/>
</dbReference>
<accession>A0A5Q4ZHR1</accession>
<dbReference type="Pfam" id="PF00931">
    <property type="entry name" value="NB-ARC"/>
    <property type="match status" value="1"/>
</dbReference>
<name>A0A5Q4ZHR1_9GAMM</name>
<dbReference type="InterPro" id="IPR011990">
    <property type="entry name" value="TPR-like_helical_dom_sf"/>
</dbReference>
<feature type="domain" description="NB-ARC" evidence="2">
    <location>
        <begin position="193"/>
        <end position="337"/>
    </location>
</feature>